<gene>
    <name evidence="1" type="ORF">CXB51_001728</name>
</gene>
<accession>A0A8J5ZM18</accession>
<dbReference type="AlphaFoldDB" id="A0A8J5ZM18"/>
<evidence type="ECO:0000313" key="1">
    <source>
        <dbReference type="EMBL" id="KAG8503731.1"/>
    </source>
</evidence>
<evidence type="ECO:0000313" key="2">
    <source>
        <dbReference type="Proteomes" id="UP000701853"/>
    </source>
</evidence>
<protein>
    <submittedName>
        <fullName evidence="1">Uncharacterized protein</fullName>
    </submittedName>
</protein>
<dbReference type="OrthoDB" id="514706at2759"/>
<sequence length="274" mass="32737">MLKRLFFFSFLPLSSPFCSFNYSLHVHYLLYLQSPKHHFPLLTACRSFTLFFIFFVLKDQIAYVSKSELALENLENVKVVCMKLYDYVRYDLKEIAFPPSLPDPPYIKKCHRLTRHERFLVLKEASRFYTASWVRDIGPDLRPNDYKKDDEIKEPSTLEDIGEEHYFMSYILHFHWHIFGESLLHQAKIQLLRKILNYYLSSSSLSYLGQISLISPFSFSYFPGIIRLYMTRASVYRDALKSFIEGYQESIQQIWRKRNILLKHIFNMLELGEM</sequence>
<proteinExistence type="predicted"/>
<dbReference type="Proteomes" id="UP000701853">
    <property type="component" value="Chromosome 1"/>
</dbReference>
<dbReference type="EMBL" id="JAHUZN010000001">
    <property type="protein sequence ID" value="KAG8503731.1"/>
    <property type="molecule type" value="Genomic_DNA"/>
</dbReference>
<dbReference type="PANTHER" id="PTHR36064">
    <property type="entry name" value="EMBRYO DEFECTIVE 2735"/>
    <property type="match status" value="1"/>
</dbReference>
<organism evidence="1 2">
    <name type="scientific">Gossypium anomalum</name>
    <dbReference type="NCBI Taxonomy" id="47600"/>
    <lineage>
        <taxon>Eukaryota</taxon>
        <taxon>Viridiplantae</taxon>
        <taxon>Streptophyta</taxon>
        <taxon>Embryophyta</taxon>
        <taxon>Tracheophyta</taxon>
        <taxon>Spermatophyta</taxon>
        <taxon>Magnoliopsida</taxon>
        <taxon>eudicotyledons</taxon>
        <taxon>Gunneridae</taxon>
        <taxon>Pentapetalae</taxon>
        <taxon>rosids</taxon>
        <taxon>malvids</taxon>
        <taxon>Malvales</taxon>
        <taxon>Malvaceae</taxon>
        <taxon>Malvoideae</taxon>
        <taxon>Gossypium</taxon>
    </lineage>
</organism>
<keyword evidence="2" id="KW-1185">Reference proteome</keyword>
<name>A0A8J5ZM18_9ROSI</name>
<reference evidence="1 2" key="1">
    <citation type="journal article" date="2021" name="bioRxiv">
        <title>The Gossypium anomalum genome as a resource for cotton improvement and evolutionary analysis of hybrid incompatibility.</title>
        <authorList>
            <person name="Grover C.E."/>
            <person name="Yuan D."/>
            <person name="Arick M.A."/>
            <person name="Miller E.R."/>
            <person name="Hu G."/>
            <person name="Peterson D.G."/>
            <person name="Wendel J.F."/>
            <person name="Udall J.A."/>
        </authorList>
    </citation>
    <scope>NUCLEOTIDE SEQUENCE [LARGE SCALE GENOMIC DNA]</scope>
    <source>
        <strain evidence="1">JFW-Udall</strain>
        <tissue evidence="1">Leaf</tissue>
    </source>
</reference>
<comment type="caution">
    <text evidence="1">The sequence shown here is derived from an EMBL/GenBank/DDBJ whole genome shotgun (WGS) entry which is preliminary data.</text>
</comment>